<feature type="domain" description="Antistasin-like" evidence="8">
    <location>
        <begin position="461"/>
        <end position="488"/>
    </location>
</feature>
<keyword evidence="6" id="KW-0472">Membrane</keyword>
<proteinExistence type="predicted"/>
<keyword evidence="3" id="KW-0677">Repeat</keyword>
<sequence length="1069" mass="118798">MANVIDIERFKLYTAECSARVAISLVVNDIKLIASGVNINNNNNNEQQSLFNTENKIDKKPTTTTKTRQNEELILTTTSTITSTTTQKELNDTTTILTSLLLTIMPPSTFSYNIHNNDQHQELIESILTEQTIMTNNEEKLAHSQSELFVIPIISDENANDCTECDLDYCLENIHYNKNCTKLIRDQCNCCTVCLRYIDETCGGKLNVRGICDNGLNCENINVNNNKRSTEQIGKCVKSIDCSNVDCGNLTVATLNICPSDSYLVTNLSTSTNNSTCCSLPGHCQCSPCARTICGEGSNIQIFRTGTKLPGNCCDQFHCIKNTKTCHHNKKIYQENETWTIDHCTTCKCRGGLVDCNMVQCPANPHCGYMYKPETECCPKCAGCLSDTLHIQEINSTWIESNGCIKCFCENGWSRCFVEGCIAPPCENPRQIANVCCPICDDPPEYHRLIDQVHHKNPHKCPLLTADCKLECEHGLSKDERGCLTCQCLMMTCPSFCILKYKTQHQQYCQCNPTSPFSLVQHSPLYNCTKFNCDKNCPYNYSVNQQTGCPYCECNPCPILSCTKNCTYGLRKNEVGCPICVCESNSKDDLNNALLNGNGDIDWPRQCQSGQYSYSNGEIWFDGCRQCLCHKGEHYCALISCPVPKCLNPILLPNRCCPSCPGSQNYIEPATSQVCYQGVNSAYVSGEELEFDKCTKCVCLNGVAFCSVAFCPPLRCSNPIYNSSLCCPVCPPSSSAKYLIPYDVNISGPSEICLLDNGLEKNEGELWKPNDCESCICYRGKVECFSQTCPVLLTCPNPVLKKGQCCPYCIQQKKMSVCVFNYIQYRSGEHWNVSDCHRCECSFGTIVCHQHKCPAHTCVYTVTLPGNCCPICRDQLPSYGQQQKIPVTNSSIEITIILGVFAALIIILVVIVTILIIIILRRNTPTSSNDNHHAHVNGVVGNGIYGGSGNIREHISTTHTASSNISKGSSNDTYSYVKYDLISKQTLTTSNQLLMDHDSHHQQPITDSSISGQLTETEPLTEGICGENEEDLQEQCFIERSSYSRSDDQDDNDSNDQQQTLGAPTIIYI</sequence>
<feature type="domain" description="VWFC" evidence="7">
    <location>
        <begin position="324"/>
        <end position="382"/>
    </location>
</feature>
<dbReference type="EMBL" id="CAJOBC010000961">
    <property type="protein sequence ID" value="CAF3642994.1"/>
    <property type="molecule type" value="Genomic_DNA"/>
</dbReference>
<dbReference type="PROSITE" id="PS01208">
    <property type="entry name" value="VWFC_1"/>
    <property type="match status" value="4"/>
</dbReference>
<dbReference type="PROSITE" id="PS51252">
    <property type="entry name" value="ANTISTASIN"/>
    <property type="match status" value="2"/>
</dbReference>
<dbReference type="InterPro" id="IPR001007">
    <property type="entry name" value="VWF_dom"/>
</dbReference>
<dbReference type="Proteomes" id="UP000663829">
    <property type="component" value="Unassembled WGS sequence"/>
</dbReference>
<feature type="region of interest" description="Disordered" evidence="5">
    <location>
        <begin position="1042"/>
        <end position="1065"/>
    </location>
</feature>
<keyword evidence="11" id="KW-1185">Reference proteome</keyword>
<evidence type="ECO:0000313" key="11">
    <source>
        <dbReference type="Proteomes" id="UP000663829"/>
    </source>
</evidence>
<evidence type="ECO:0000259" key="8">
    <source>
        <dbReference type="PROSITE" id="PS51252"/>
    </source>
</evidence>
<dbReference type="PANTHER" id="PTHR46439:SF1">
    <property type="entry name" value="CYSTEINE-RICH MOTOR NEURON 1 PROTEIN"/>
    <property type="match status" value="1"/>
</dbReference>
<evidence type="ECO:0000256" key="5">
    <source>
        <dbReference type="SAM" id="MobiDB-lite"/>
    </source>
</evidence>
<dbReference type="PANTHER" id="PTHR46439">
    <property type="entry name" value="CYSTEINE-RICH MOTOR NEURON 1 PROTEIN"/>
    <property type="match status" value="1"/>
</dbReference>
<dbReference type="Gene3D" id="2.10.22.10">
    <property type="entry name" value="Antistasin, domain 1"/>
    <property type="match status" value="2"/>
</dbReference>
<keyword evidence="4" id="KW-0722">Serine protease inhibitor</keyword>
<feature type="domain" description="VWFC" evidence="7">
    <location>
        <begin position="605"/>
        <end position="661"/>
    </location>
</feature>
<feature type="domain" description="VWFC" evidence="7">
    <location>
        <begin position="816"/>
        <end position="873"/>
    </location>
</feature>
<evidence type="ECO:0000259" key="7">
    <source>
        <dbReference type="PROSITE" id="PS50184"/>
    </source>
</evidence>
<protein>
    <recommendedName>
        <fullName evidence="12">Cysteine-rich motor neuron 1 protein-like</fullName>
    </recommendedName>
</protein>
<dbReference type="GO" id="GO:0004867">
    <property type="term" value="F:serine-type endopeptidase inhibitor activity"/>
    <property type="evidence" value="ECO:0007669"/>
    <property type="project" value="UniProtKB-KW"/>
</dbReference>
<dbReference type="InterPro" id="IPR009030">
    <property type="entry name" value="Growth_fac_rcpt_cys_sf"/>
</dbReference>
<feature type="domain" description="VWFC" evidence="7">
    <location>
        <begin position="751"/>
        <end position="810"/>
    </location>
</feature>
<dbReference type="Pfam" id="PF02822">
    <property type="entry name" value="Antistasin"/>
    <property type="match status" value="2"/>
</dbReference>
<keyword evidence="1" id="KW-0646">Protease inhibitor</keyword>
<dbReference type="EMBL" id="CAJNOQ010000961">
    <property type="protein sequence ID" value="CAF0855234.1"/>
    <property type="molecule type" value="Genomic_DNA"/>
</dbReference>
<dbReference type="SUPFAM" id="SSF57262">
    <property type="entry name" value="Leech antihemostatic proteins"/>
    <property type="match status" value="2"/>
</dbReference>
<dbReference type="AlphaFoldDB" id="A0A813WH08"/>
<evidence type="ECO:0000256" key="1">
    <source>
        <dbReference type="ARBA" id="ARBA00022690"/>
    </source>
</evidence>
<dbReference type="SMART" id="SM00214">
    <property type="entry name" value="VWC"/>
    <property type="match status" value="6"/>
</dbReference>
<keyword evidence="6" id="KW-0812">Transmembrane</keyword>
<accession>A0A813WH08</accession>
<gene>
    <name evidence="9" type="ORF">GPM918_LOCUS6291</name>
    <name evidence="10" type="ORF">SRO942_LOCUS6291</name>
</gene>
<dbReference type="InterPro" id="IPR052624">
    <property type="entry name" value="CRIM1"/>
</dbReference>
<comment type="caution">
    <text evidence="9">The sequence shown here is derived from an EMBL/GenBank/DDBJ whole genome shotgun (WGS) entry which is preliminary data.</text>
</comment>
<feature type="domain" description="Antistasin-like" evidence="8">
    <location>
        <begin position="528"/>
        <end position="554"/>
    </location>
</feature>
<dbReference type="Pfam" id="PF00093">
    <property type="entry name" value="VWC"/>
    <property type="match status" value="2"/>
</dbReference>
<evidence type="ECO:0000256" key="3">
    <source>
        <dbReference type="ARBA" id="ARBA00022737"/>
    </source>
</evidence>
<dbReference type="Pfam" id="PF23334">
    <property type="entry name" value="VWC2L_2nd"/>
    <property type="match status" value="3"/>
</dbReference>
<evidence type="ECO:0000313" key="10">
    <source>
        <dbReference type="EMBL" id="CAF3642994.1"/>
    </source>
</evidence>
<dbReference type="SUPFAM" id="SSF57603">
    <property type="entry name" value="FnI-like domain"/>
    <property type="match status" value="5"/>
</dbReference>
<dbReference type="InterPro" id="IPR011061">
    <property type="entry name" value="Hirudin/antistatin"/>
</dbReference>
<feature type="domain" description="VWFC" evidence="7">
    <location>
        <begin position="673"/>
        <end position="731"/>
    </location>
</feature>
<evidence type="ECO:0000256" key="6">
    <source>
        <dbReference type="SAM" id="Phobius"/>
    </source>
</evidence>
<name>A0A813WH08_9BILA</name>
<reference evidence="9" key="1">
    <citation type="submission" date="2021-02" db="EMBL/GenBank/DDBJ databases">
        <authorList>
            <person name="Nowell W R."/>
        </authorList>
    </citation>
    <scope>NUCLEOTIDE SEQUENCE</scope>
</reference>
<dbReference type="InterPro" id="IPR004094">
    <property type="entry name" value="Antistasin-like"/>
</dbReference>
<dbReference type="OrthoDB" id="5976811at2759"/>
<evidence type="ECO:0000256" key="2">
    <source>
        <dbReference type="ARBA" id="ARBA00022729"/>
    </source>
</evidence>
<feature type="transmembrane region" description="Helical" evidence="6">
    <location>
        <begin position="896"/>
        <end position="920"/>
    </location>
</feature>
<evidence type="ECO:0000256" key="4">
    <source>
        <dbReference type="ARBA" id="ARBA00022900"/>
    </source>
</evidence>
<dbReference type="Proteomes" id="UP000681722">
    <property type="component" value="Unassembled WGS sequence"/>
</dbReference>
<dbReference type="Gene3D" id="4.10.40.20">
    <property type="match status" value="1"/>
</dbReference>
<evidence type="ECO:0000313" key="9">
    <source>
        <dbReference type="EMBL" id="CAF0855234.1"/>
    </source>
</evidence>
<dbReference type="SUPFAM" id="SSF57184">
    <property type="entry name" value="Growth factor receptor domain"/>
    <property type="match status" value="1"/>
</dbReference>
<evidence type="ECO:0008006" key="12">
    <source>
        <dbReference type="Google" id="ProtNLM"/>
    </source>
</evidence>
<keyword evidence="2" id="KW-0732">Signal</keyword>
<dbReference type="PROSITE" id="PS50184">
    <property type="entry name" value="VWFC_2"/>
    <property type="match status" value="5"/>
</dbReference>
<keyword evidence="6" id="KW-1133">Transmembrane helix</keyword>
<dbReference type="Gene3D" id="6.20.200.20">
    <property type="match status" value="5"/>
</dbReference>
<organism evidence="9 11">
    <name type="scientific">Didymodactylos carnosus</name>
    <dbReference type="NCBI Taxonomy" id="1234261"/>
    <lineage>
        <taxon>Eukaryota</taxon>
        <taxon>Metazoa</taxon>
        <taxon>Spiralia</taxon>
        <taxon>Gnathifera</taxon>
        <taxon>Rotifera</taxon>
        <taxon>Eurotatoria</taxon>
        <taxon>Bdelloidea</taxon>
        <taxon>Philodinida</taxon>
        <taxon>Philodinidae</taxon>
        <taxon>Didymodactylos</taxon>
    </lineage>
</organism>